<dbReference type="GO" id="GO:0003677">
    <property type="term" value="F:DNA binding"/>
    <property type="evidence" value="ECO:0007669"/>
    <property type="project" value="UniProtKB-KW"/>
</dbReference>
<keyword evidence="7" id="KW-1185">Reference proteome</keyword>
<dbReference type="AlphaFoldDB" id="A0A157ZYK3"/>
<keyword evidence="1" id="KW-0805">Transcription regulation</keyword>
<feature type="compositionally biased region" description="Polar residues" evidence="4">
    <location>
        <begin position="1"/>
        <end position="10"/>
    </location>
</feature>
<evidence type="ECO:0000256" key="3">
    <source>
        <dbReference type="ARBA" id="ARBA00023163"/>
    </source>
</evidence>
<dbReference type="GO" id="GO:0003700">
    <property type="term" value="F:DNA-binding transcription factor activity"/>
    <property type="evidence" value="ECO:0007669"/>
    <property type="project" value="InterPro"/>
</dbReference>
<dbReference type="CDD" id="cd07377">
    <property type="entry name" value="WHTH_GntR"/>
    <property type="match status" value="1"/>
</dbReference>
<dbReference type="Gene3D" id="1.20.120.530">
    <property type="entry name" value="GntR ligand-binding domain-like"/>
    <property type="match status" value="1"/>
</dbReference>
<dbReference type="SUPFAM" id="SSF46785">
    <property type="entry name" value="Winged helix' DNA-binding domain"/>
    <property type="match status" value="1"/>
</dbReference>
<dbReference type="PROSITE" id="PS50949">
    <property type="entry name" value="HTH_GNTR"/>
    <property type="match status" value="1"/>
</dbReference>
<proteinExistence type="predicted"/>
<organism evidence="6 7">
    <name type="scientific">Caballeronia glebae</name>
    <dbReference type="NCBI Taxonomy" id="1777143"/>
    <lineage>
        <taxon>Bacteria</taxon>
        <taxon>Pseudomonadati</taxon>
        <taxon>Pseudomonadota</taxon>
        <taxon>Betaproteobacteria</taxon>
        <taxon>Burkholderiales</taxon>
        <taxon>Burkholderiaceae</taxon>
        <taxon>Caballeronia</taxon>
    </lineage>
</organism>
<dbReference type="EMBL" id="FCOJ02000007">
    <property type="protein sequence ID" value="SAK50618.1"/>
    <property type="molecule type" value="Genomic_DNA"/>
</dbReference>
<dbReference type="PANTHER" id="PTHR43537">
    <property type="entry name" value="TRANSCRIPTIONAL REGULATOR, GNTR FAMILY"/>
    <property type="match status" value="1"/>
</dbReference>
<dbReference type="InterPro" id="IPR036388">
    <property type="entry name" value="WH-like_DNA-bd_sf"/>
</dbReference>
<dbReference type="Proteomes" id="UP000054596">
    <property type="component" value="Unassembled WGS sequence"/>
</dbReference>
<evidence type="ECO:0000256" key="2">
    <source>
        <dbReference type="ARBA" id="ARBA00023125"/>
    </source>
</evidence>
<evidence type="ECO:0000259" key="5">
    <source>
        <dbReference type="PROSITE" id="PS50949"/>
    </source>
</evidence>
<dbReference type="InterPro" id="IPR036390">
    <property type="entry name" value="WH_DNA-bd_sf"/>
</dbReference>
<dbReference type="InterPro" id="IPR000524">
    <property type="entry name" value="Tscrpt_reg_HTH_GntR"/>
</dbReference>
<accession>A0A157ZYK3</accession>
<name>A0A157ZYK3_9BURK</name>
<dbReference type="InterPro" id="IPR011711">
    <property type="entry name" value="GntR_C"/>
</dbReference>
<dbReference type="Pfam" id="PF00392">
    <property type="entry name" value="GntR"/>
    <property type="match status" value="1"/>
</dbReference>
<comment type="caution">
    <text evidence="6">The sequence shown here is derived from an EMBL/GenBank/DDBJ whole genome shotgun (WGS) entry which is preliminary data.</text>
</comment>
<sequence>MPKTMKSSGGKSTGAKTDHVPAARTVSQAVSVVAETLRRLLTGENDSESLVVTIAYELGLDIIEGRLAPGDDLNSVDLAQRFAISRTPVREALALLEKHGLVEVLPRRRPRVRGVSIEELRNIYEIRAAMHALVCEIVAQRASDEDLALLRRGFEAMRDAAEAGDIHRYFLANMTFHETATDICRNPMLQRSLDMLGLTTFNLRYQSLSQSGRVKRSLEDHCLLMRAFEDRNPTLASAIIRNNIQTALKVLEQSFNK</sequence>
<dbReference type="PANTHER" id="PTHR43537:SF49">
    <property type="entry name" value="TRANSCRIPTIONAL REGULATORY PROTEIN"/>
    <property type="match status" value="1"/>
</dbReference>
<dbReference type="Gene3D" id="1.10.10.10">
    <property type="entry name" value="Winged helix-like DNA-binding domain superfamily/Winged helix DNA-binding domain"/>
    <property type="match status" value="1"/>
</dbReference>
<dbReference type="SMART" id="SM00345">
    <property type="entry name" value="HTH_GNTR"/>
    <property type="match status" value="1"/>
</dbReference>
<protein>
    <submittedName>
        <fullName evidence="6">GntR family transcriptional regulator</fullName>
    </submittedName>
</protein>
<keyword evidence="3" id="KW-0804">Transcription</keyword>
<feature type="domain" description="HTH gntR-type" evidence="5">
    <location>
        <begin position="48"/>
        <end position="120"/>
    </location>
</feature>
<dbReference type="SUPFAM" id="SSF48008">
    <property type="entry name" value="GntR ligand-binding domain-like"/>
    <property type="match status" value="1"/>
</dbReference>
<reference evidence="6" key="1">
    <citation type="submission" date="2016-01" db="EMBL/GenBank/DDBJ databases">
        <authorList>
            <person name="Peeters C."/>
        </authorList>
    </citation>
    <scope>NUCLEOTIDE SEQUENCE [LARGE SCALE GENOMIC DNA]</scope>
    <source>
        <strain evidence="6">LMG 29325</strain>
    </source>
</reference>
<evidence type="ECO:0000256" key="4">
    <source>
        <dbReference type="SAM" id="MobiDB-lite"/>
    </source>
</evidence>
<evidence type="ECO:0000313" key="7">
    <source>
        <dbReference type="Proteomes" id="UP000054596"/>
    </source>
</evidence>
<dbReference type="STRING" id="1777143.AWB82_01447"/>
<evidence type="ECO:0000313" key="6">
    <source>
        <dbReference type="EMBL" id="SAK50618.1"/>
    </source>
</evidence>
<gene>
    <name evidence="6" type="ORF">AWB82_01447</name>
</gene>
<dbReference type="InterPro" id="IPR008920">
    <property type="entry name" value="TF_FadR/GntR_C"/>
</dbReference>
<dbReference type="Pfam" id="PF07729">
    <property type="entry name" value="FCD"/>
    <property type="match status" value="1"/>
</dbReference>
<dbReference type="SMART" id="SM00895">
    <property type="entry name" value="FCD"/>
    <property type="match status" value="1"/>
</dbReference>
<feature type="region of interest" description="Disordered" evidence="4">
    <location>
        <begin position="1"/>
        <end position="21"/>
    </location>
</feature>
<evidence type="ECO:0000256" key="1">
    <source>
        <dbReference type="ARBA" id="ARBA00023015"/>
    </source>
</evidence>
<keyword evidence="2" id="KW-0238">DNA-binding</keyword>